<dbReference type="GO" id="GO:0005829">
    <property type="term" value="C:cytosol"/>
    <property type="evidence" value="ECO:0007669"/>
    <property type="project" value="TreeGrafter"/>
</dbReference>
<dbReference type="InterPro" id="IPR011115">
    <property type="entry name" value="SecA_DEAD"/>
</dbReference>
<evidence type="ECO:0000256" key="16">
    <source>
        <dbReference type="HAMAP-Rule" id="MF_01382"/>
    </source>
</evidence>
<dbReference type="GO" id="GO:0046872">
    <property type="term" value="F:metal ion binding"/>
    <property type="evidence" value="ECO:0007669"/>
    <property type="project" value="UniProtKB-KW"/>
</dbReference>
<keyword evidence="9 16" id="KW-0547">Nucleotide-binding</keyword>
<dbReference type="Gene3D" id="3.40.50.300">
    <property type="entry name" value="P-loop containing nucleotide triphosphate hydrolases"/>
    <property type="match status" value="3"/>
</dbReference>
<dbReference type="Pfam" id="PF07517">
    <property type="entry name" value="SecA_DEAD"/>
    <property type="match status" value="1"/>
</dbReference>
<evidence type="ECO:0000256" key="10">
    <source>
        <dbReference type="ARBA" id="ARBA00022833"/>
    </source>
</evidence>
<dbReference type="Pfam" id="PF01043">
    <property type="entry name" value="SecA_PP_bind"/>
    <property type="match status" value="1"/>
</dbReference>
<dbReference type="InterPro" id="IPR027417">
    <property type="entry name" value="P-loop_NTPase"/>
</dbReference>
<comment type="cofactor">
    <cofactor evidence="1">
        <name>Zn(2+)</name>
        <dbReference type="ChEBI" id="CHEBI:29105"/>
    </cofactor>
</comment>
<accession>A0A0S4MVJ1</accession>
<keyword evidence="12 16" id="KW-0653">Protein transport</keyword>
<dbReference type="STRING" id="1633631.GCA_001442925_00673"/>
<feature type="domain" description="Helicase C-terminal" evidence="20">
    <location>
        <begin position="571"/>
        <end position="755"/>
    </location>
</feature>
<accession>A0A0P1M7Q0</accession>
<dbReference type="InterPro" id="IPR020937">
    <property type="entry name" value="SecA_CS"/>
</dbReference>
<reference evidence="22 25" key="2">
    <citation type="submission" date="2015-11" db="EMBL/GenBank/DDBJ databases">
        <authorList>
            <person name="Varghese N."/>
        </authorList>
    </citation>
    <scope>NUCLEOTIDE SEQUENCE [LARGE SCALE GENOMIC DNA]</scope>
    <source>
        <strain evidence="22 25">JGI-8</strain>
    </source>
</reference>
<proteinExistence type="inferred from homology"/>
<dbReference type="InterPro" id="IPR011116">
    <property type="entry name" value="SecA_Wing/Scaffold"/>
</dbReference>
<dbReference type="GO" id="GO:0006605">
    <property type="term" value="P:protein targeting"/>
    <property type="evidence" value="ECO:0007669"/>
    <property type="project" value="UniProtKB-UniRule"/>
</dbReference>
<dbReference type="PROSITE" id="PS01312">
    <property type="entry name" value="SECA"/>
    <property type="match status" value="1"/>
</dbReference>
<dbReference type="EMBL" id="CZVI01000023">
    <property type="protein sequence ID" value="CUS91248.1"/>
    <property type="molecule type" value="Genomic_DNA"/>
</dbReference>
<keyword evidence="18" id="KW-0175">Coiled coil</keyword>
<keyword evidence="11 16" id="KW-0067">ATP-binding</keyword>
<keyword evidence="5 16" id="KW-1003">Cell membrane</keyword>
<feature type="domain" description="Helicase ATP-binding" evidence="19">
    <location>
        <begin position="147"/>
        <end position="305"/>
    </location>
</feature>
<dbReference type="OrthoDB" id="9805579at2"/>
<keyword evidence="13 16" id="KW-1278">Translocase</keyword>
<evidence type="ECO:0000256" key="4">
    <source>
        <dbReference type="ARBA" id="ARBA00022448"/>
    </source>
</evidence>
<dbReference type="PROSITE" id="PS51196">
    <property type="entry name" value="SECA_MOTOR_DEAD"/>
    <property type="match status" value="1"/>
</dbReference>
<accession>A0A0P1LY69</accession>
<dbReference type="GO" id="GO:0043952">
    <property type="term" value="P:protein transport by the Sec complex"/>
    <property type="evidence" value="ECO:0007669"/>
    <property type="project" value="TreeGrafter"/>
</dbReference>
<organism evidence="23 24">
    <name type="scientific">Candidatus Kryptonium thompsonii</name>
    <dbReference type="NCBI Taxonomy" id="1633631"/>
    <lineage>
        <taxon>Bacteria</taxon>
        <taxon>Pseudomonadati</taxon>
        <taxon>Candidatus Kryptoniota</taxon>
        <taxon>Candidatus Kryptonium</taxon>
    </lineage>
</organism>
<dbReference type="Proteomes" id="UP000182200">
    <property type="component" value="Unassembled WGS sequence"/>
</dbReference>
<evidence type="ECO:0000313" key="24">
    <source>
        <dbReference type="Proteomes" id="UP000182011"/>
    </source>
</evidence>
<dbReference type="EC" id="7.4.2.8" evidence="16"/>
<keyword evidence="8" id="KW-0479">Metal-binding</keyword>
<reference evidence="23 24" key="1">
    <citation type="submission" date="2015-11" db="EMBL/GenBank/DDBJ databases">
        <authorList>
            <person name="Zhang Y."/>
            <person name="Guo Z."/>
        </authorList>
    </citation>
    <scope>NUCLEOTIDE SEQUENCE [LARGE SCALE GENOMIC DNA]</scope>
    <source>
        <strain evidence="23">JGI-4</strain>
    </source>
</reference>
<dbReference type="InterPro" id="IPR044722">
    <property type="entry name" value="SecA_SF2_C"/>
</dbReference>
<feature type="binding site" evidence="16">
    <location>
        <position position="145"/>
    </location>
    <ligand>
        <name>ATP</name>
        <dbReference type="ChEBI" id="CHEBI:30616"/>
    </ligand>
</feature>
<keyword evidence="10" id="KW-0862">Zinc</keyword>
<feature type="binding site" evidence="16">
    <location>
        <begin position="163"/>
        <end position="167"/>
    </location>
    <ligand>
        <name>ATP</name>
        <dbReference type="ChEBI" id="CHEBI:30616"/>
    </ligand>
</feature>
<keyword evidence="6 16" id="KW-0963">Cytoplasm</keyword>
<dbReference type="Pfam" id="PF07516">
    <property type="entry name" value="SecA_SW"/>
    <property type="match status" value="1"/>
</dbReference>
<dbReference type="SMART" id="SM00957">
    <property type="entry name" value="SecA_DEAD"/>
    <property type="match status" value="1"/>
</dbReference>
<dbReference type="Pfam" id="PF21090">
    <property type="entry name" value="P-loop_SecA"/>
    <property type="match status" value="2"/>
</dbReference>
<dbReference type="FunFam" id="3.40.50.300:FF:000246">
    <property type="entry name" value="Preprotein translocase subunit SecA"/>
    <property type="match status" value="1"/>
</dbReference>
<evidence type="ECO:0000256" key="15">
    <source>
        <dbReference type="ARBA" id="ARBA00023136"/>
    </source>
</evidence>
<dbReference type="InterPro" id="IPR036266">
    <property type="entry name" value="SecA_Wing/Scaffold_sf"/>
</dbReference>
<dbReference type="InterPro" id="IPR001650">
    <property type="entry name" value="Helicase_C-like"/>
</dbReference>
<comment type="catalytic activity">
    <reaction evidence="16">
        <text>ATP + H2O + cellular proteinSide 1 = ADP + phosphate + cellular proteinSide 2.</text>
        <dbReference type="EC" id="7.4.2.8"/>
    </reaction>
</comment>
<dbReference type="InterPro" id="IPR036670">
    <property type="entry name" value="SecA_X-link_sf"/>
</dbReference>
<dbReference type="GO" id="GO:0017038">
    <property type="term" value="P:protein import"/>
    <property type="evidence" value="ECO:0007669"/>
    <property type="project" value="InterPro"/>
</dbReference>
<comment type="similarity">
    <text evidence="3 16 17">Belongs to the SecA family.</text>
</comment>
<accession>A0A0P1M7W5</accession>
<evidence type="ECO:0000256" key="13">
    <source>
        <dbReference type="ARBA" id="ARBA00022967"/>
    </source>
</evidence>
<comment type="subunit">
    <text evidence="16">Monomer and homodimer. Part of the essential Sec protein translocation apparatus which comprises SecA, SecYEG and auxiliary proteins SecDF. Other proteins may also be involved.</text>
</comment>
<accession>A0A0P1P127</accession>
<dbReference type="PANTHER" id="PTHR30612:SF0">
    <property type="entry name" value="CHLOROPLAST PROTEIN-TRANSPORTING ATPASE"/>
    <property type="match status" value="1"/>
</dbReference>
<dbReference type="GO" id="GO:0031522">
    <property type="term" value="C:cell envelope Sec protein transport complex"/>
    <property type="evidence" value="ECO:0007669"/>
    <property type="project" value="TreeGrafter"/>
</dbReference>
<evidence type="ECO:0000256" key="12">
    <source>
        <dbReference type="ARBA" id="ARBA00022927"/>
    </source>
</evidence>
<feature type="domain" description="SecA family profile" evidence="21">
    <location>
        <begin position="3"/>
        <end position="739"/>
    </location>
</feature>
<dbReference type="SMART" id="SM00958">
    <property type="entry name" value="SecA_PP_bind"/>
    <property type="match status" value="1"/>
</dbReference>
<evidence type="ECO:0000256" key="2">
    <source>
        <dbReference type="ARBA" id="ARBA00004496"/>
    </source>
</evidence>
<dbReference type="GO" id="GO:0005524">
    <property type="term" value="F:ATP binding"/>
    <property type="evidence" value="ECO:0007669"/>
    <property type="project" value="UniProtKB-UniRule"/>
</dbReference>
<dbReference type="SUPFAM" id="SSF52540">
    <property type="entry name" value="P-loop containing nucleoside triphosphate hydrolases"/>
    <property type="match status" value="2"/>
</dbReference>
<dbReference type="InterPro" id="IPR011130">
    <property type="entry name" value="SecA_preprotein_X-link_dom"/>
</dbReference>
<dbReference type="PROSITE" id="PS51194">
    <property type="entry name" value="HELICASE_CTER"/>
    <property type="match status" value="1"/>
</dbReference>
<feature type="coiled-coil region" evidence="18">
    <location>
        <begin position="51"/>
        <end position="103"/>
    </location>
</feature>
<evidence type="ECO:0000256" key="18">
    <source>
        <dbReference type="SAM" id="Coils"/>
    </source>
</evidence>
<dbReference type="Gene3D" id="3.90.1440.10">
    <property type="entry name" value="SecA, preprotein cross-linking domain"/>
    <property type="match status" value="1"/>
</dbReference>
<accession>A0A0P1LG02</accession>
<dbReference type="SUPFAM" id="SSF81767">
    <property type="entry name" value="Pre-protein crosslinking domain of SecA"/>
    <property type="match status" value="1"/>
</dbReference>
<evidence type="ECO:0000256" key="6">
    <source>
        <dbReference type="ARBA" id="ARBA00022490"/>
    </source>
</evidence>
<protein>
    <recommendedName>
        <fullName evidence="16 17">Protein translocase subunit SecA</fullName>
        <ecNumber evidence="16">7.4.2.8</ecNumber>
    </recommendedName>
</protein>
<evidence type="ECO:0000313" key="25">
    <source>
        <dbReference type="Proteomes" id="UP000182200"/>
    </source>
</evidence>
<evidence type="ECO:0000256" key="3">
    <source>
        <dbReference type="ARBA" id="ARBA00007650"/>
    </source>
</evidence>
<evidence type="ECO:0000259" key="21">
    <source>
        <dbReference type="PROSITE" id="PS51196"/>
    </source>
</evidence>
<dbReference type="Pfam" id="PF02810">
    <property type="entry name" value="SEC-C"/>
    <property type="match status" value="1"/>
</dbReference>
<dbReference type="NCBIfam" id="TIGR00963">
    <property type="entry name" value="secA"/>
    <property type="match status" value="1"/>
</dbReference>
<dbReference type="CDD" id="cd17928">
    <property type="entry name" value="DEXDc_SecA"/>
    <property type="match status" value="1"/>
</dbReference>
<keyword evidence="25" id="KW-1185">Reference proteome</keyword>
<dbReference type="AlphaFoldDB" id="A0A0P1LY69"/>
<comment type="subcellular location">
    <subcellularLocation>
        <location evidence="16">Cell membrane</location>
        <topology evidence="16">Peripheral membrane protein</topology>
        <orientation evidence="16">Cytoplasmic side</orientation>
    </subcellularLocation>
    <subcellularLocation>
        <location evidence="2 16">Cytoplasm</location>
    </subcellularLocation>
    <text evidence="16">Distribution is 50-50.</text>
</comment>
<evidence type="ECO:0000256" key="17">
    <source>
        <dbReference type="RuleBase" id="RU003874"/>
    </source>
</evidence>
<dbReference type="PANTHER" id="PTHR30612">
    <property type="entry name" value="SECA INNER MEMBRANE COMPONENT OF SEC PROTEIN SECRETION SYSTEM"/>
    <property type="match status" value="1"/>
</dbReference>
<dbReference type="GO" id="GO:0008564">
    <property type="term" value="F:protein-exporting ATPase activity"/>
    <property type="evidence" value="ECO:0007669"/>
    <property type="project" value="UniProtKB-EC"/>
</dbReference>
<evidence type="ECO:0000256" key="8">
    <source>
        <dbReference type="ARBA" id="ARBA00022723"/>
    </source>
</evidence>
<dbReference type="FunFam" id="3.40.50.300:FF:000694">
    <property type="entry name" value="Preprotein translocase subunit SecA"/>
    <property type="match status" value="1"/>
</dbReference>
<dbReference type="PROSITE" id="PS51192">
    <property type="entry name" value="HELICASE_ATP_BIND_1"/>
    <property type="match status" value="1"/>
</dbReference>
<name>A0A0P1LY69_9BACT</name>
<evidence type="ECO:0000256" key="11">
    <source>
        <dbReference type="ARBA" id="ARBA00022840"/>
    </source>
</evidence>
<evidence type="ECO:0000313" key="23">
    <source>
        <dbReference type="EMBL" id="CUU03031.1"/>
    </source>
</evidence>
<evidence type="ECO:0000256" key="9">
    <source>
        <dbReference type="ARBA" id="ARBA00022741"/>
    </source>
</evidence>
<dbReference type="InterPro" id="IPR014018">
    <property type="entry name" value="SecA_motor_DEAD"/>
</dbReference>
<dbReference type="CDD" id="cd18803">
    <property type="entry name" value="SF2_C_secA"/>
    <property type="match status" value="1"/>
</dbReference>
<evidence type="ECO:0000256" key="5">
    <source>
        <dbReference type="ARBA" id="ARBA00022475"/>
    </source>
</evidence>
<evidence type="ECO:0000259" key="20">
    <source>
        <dbReference type="PROSITE" id="PS51194"/>
    </source>
</evidence>
<keyword evidence="15 16" id="KW-0472">Membrane</keyword>
<evidence type="ECO:0000256" key="14">
    <source>
        <dbReference type="ARBA" id="ARBA00023010"/>
    </source>
</evidence>
<accession>A0A0N7MRE3</accession>
<dbReference type="GO" id="GO:0065002">
    <property type="term" value="P:intracellular protein transmembrane transport"/>
    <property type="evidence" value="ECO:0007669"/>
    <property type="project" value="UniProtKB-UniRule"/>
</dbReference>
<comment type="function">
    <text evidence="16">Part of the Sec protein translocase complex. Interacts with the SecYEG preprotein conducting channel. Has a central role in coupling the hydrolysis of ATP to the transfer of proteins into and across the cell membrane, serving as an ATP-driven molecular motor driving the stepwise translocation of polypeptide chains across the membrane.</text>
</comment>
<dbReference type="InterPro" id="IPR004027">
    <property type="entry name" value="SEC_C_motif"/>
</dbReference>
<evidence type="ECO:0000259" key="19">
    <source>
        <dbReference type="PROSITE" id="PS51192"/>
    </source>
</evidence>
<evidence type="ECO:0000313" key="22">
    <source>
        <dbReference type="EMBL" id="CUS91248.1"/>
    </source>
</evidence>
<dbReference type="EMBL" id="FAOP01000003">
    <property type="protein sequence ID" value="CUU03031.1"/>
    <property type="molecule type" value="Genomic_DNA"/>
</dbReference>
<dbReference type="HAMAP" id="MF_01382">
    <property type="entry name" value="SecA"/>
    <property type="match status" value="1"/>
</dbReference>
<dbReference type="Gene3D" id="1.10.3060.10">
    <property type="entry name" value="Helical scaffold and wing domains of SecA"/>
    <property type="match status" value="1"/>
</dbReference>
<dbReference type="GO" id="GO:0005886">
    <property type="term" value="C:plasma membrane"/>
    <property type="evidence" value="ECO:0007669"/>
    <property type="project" value="UniProtKB-SubCell"/>
</dbReference>
<keyword evidence="7" id="KW-0997">Cell inner membrane</keyword>
<dbReference type="Gene3D" id="3.10.450.50">
    <property type="match status" value="1"/>
</dbReference>
<dbReference type="InterPro" id="IPR014001">
    <property type="entry name" value="Helicase_ATP-bd"/>
</dbReference>
<keyword evidence="4 16" id="KW-0813">Transport</keyword>
<dbReference type="SUPFAM" id="SSF81886">
    <property type="entry name" value="Helical scaffold and wing domains of SecA"/>
    <property type="match status" value="1"/>
</dbReference>
<evidence type="ECO:0000256" key="7">
    <source>
        <dbReference type="ARBA" id="ARBA00022519"/>
    </source>
</evidence>
<keyword evidence="14 16" id="KW-0811">Translocation</keyword>
<sequence>MLIKLLRKIFPSKNEKDLKALIPIVNRINEIYSTLNTLTDAELRAKTDEFKARIKERTKHIEDKINELKVRVREDKELTREERLEIYDEMEKLEKELFREEQKVLDEILPEAYAVVKETCRRLVGKSWEVTGHKIVWDMVPFDVQLMGAVVLHQGKIAEMATGEGKTLVATMPAYLNALTGRGVHIVTVNDYLALRDSQWMGKIYEFLGLTVGCIQNWMNTEQRKAQYNCDITYGTNNEFGFDYLRDNMAIDPNDIVQRGHYYAIVDEVDSVLIDEARTPLIISGPVPETEHKFDWMKPKVERLVTAQINLVSKIVDEAEKLLNEGKFEEAGVLLLKAHRGAPKHKKLRKILAEPEYQKLLVDTELEFLKDQGVRMRQLDEDLYFVVDEKNHIIDLTEKGREFLSSLSPEDREFFVLPDLGTEISIIENDPYLTPAQKQRKKEELYRLYSERADKVHSIQQLLRAYIMFEKDVDYIVQDGKVLIVDEFTGRVLPGRRYSEGLHQAIEAKEGVKVEQDTQTLATITIQNYFRMYKKLAGMTGTAATEAQEFWEIYKLDVVVIPTNKPCIRIDYDDVIYRTKREKYNAVIDEIERMHKIGRPVLVGTTSVEVSELLSRMLKRRGIPHNVLNAKHHQREAEIVANAGLRGMVTIATNMAGRGTDIKLGPGVAELGGLHVIGTERHEARRIDLQLRGRAGRQGDPGSSRFFLSLEDDLLRLFGSERIANIMQRLGYKEGEPIQHPMITKSVERAQKKVEQNNFAIRKRLLEYDDVLNKQREVVYSLRRHALLGERLEDDLLDMLIDYIEDTVEKYYATLDYQGLKDELIRTLLIDLKITPDEFEKLGKEGLKEKIYDEAFKFYTQKKEQLGEELMFALMKMAMLQVIDQRWQEHLREMDELREGIHLRAYAQKDPLVEYKTEAFEMFMEMMRRIRSGVLSIVFRMFPVVPDEVVERKPRRPRREQLNLVHQESIGMGLKVMAGEADVATAVKSDVKLKPVKVTQKVGRNDPCPCGSGKKYKHCHGKI</sequence>
<dbReference type="Proteomes" id="UP000182011">
    <property type="component" value="Unassembled WGS sequence"/>
</dbReference>
<evidence type="ECO:0000256" key="1">
    <source>
        <dbReference type="ARBA" id="ARBA00001947"/>
    </source>
</evidence>
<feature type="binding site" evidence="16">
    <location>
        <position position="661"/>
    </location>
    <ligand>
        <name>ATP</name>
        <dbReference type="ChEBI" id="CHEBI:30616"/>
    </ligand>
</feature>
<dbReference type="PRINTS" id="PR00906">
    <property type="entry name" value="SECA"/>
</dbReference>
<gene>
    <name evidence="16" type="primary">secA</name>
    <name evidence="23" type="ORF">JGI4_00673</name>
    <name evidence="22" type="ORF">JGI8_01526</name>
</gene>
<dbReference type="InterPro" id="IPR000185">
    <property type="entry name" value="SecA"/>
</dbReference>
<dbReference type="RefSeq" id="WP_075426734.1">
    <property type="nucleotide sequence ID" value="NZ_CZVI01000023.1"/>
</dbReference>